<keyword evidence="1" id="KW-0472">Membrane</keyword>
<keyword evidence="1" id="KW-1133">Transmembrane helix</keyword>
<gene>
    <name evidence="2" type="ORF">BDK92_0399</name>
</gene>
<protein>
    <recommendedName>
        <fullName evidence="4">SMODS and SLOG-associating 2TM effector domain-containing protein</fullName>
    </recommendedName>
</protein>
<accession>A0A495JB76</accession>
<keyword evidence="3" id="KW-1185">Reference proteome</keyword>
<dbReference type="AlphaFoldDB" id="A0A495JB76"/>
<reference evidence="2 3" key="1">
    <citation type="submission" date="2018-10" db="EMBL/GenBank/DDBJ databases">
        <title>Sequencing the genomes of 1000 actinobacteria strains.</title>
        <authorList>
            <person name="Klenk H.-P."/>
        </authorList>
    </citation>
    <scope>NUCLEOTIDE SEQUENCE [LARGE SCALE GENOMIC DNA]</scope>
    <source>
        <strain evidence="2 3">DSM 45175</strain>
    </source>
</reference>
<evidence type="ECO:0000313" key="3">
    <source>
        <dbReference type="Proteomes" id="UP000277671"/>
    </source>
</evidence>
<feature type="transmembrane region" description="Helical" evidence="1">
    <location>
        <begin position="46"/>
        <end position="68"/>
    </location>
</feature>
<keyword evidence="1" id="KW-0812">Transmembrane</keyword>
<dbReference type="EMBL" id="RBKT01000001">
    <property type="protein sequence ID" value="RKR86177.1"/>
    <property type="molecule type" value="Genomic_DNA"/>
</dbReference>
<dbReference type="Proteomes" id="UP000277671">
    <property type="component" value="Unassembled WGS sequence"/>
</dbReference>
<dbReference type="RefSeq" id="WP_147456880.1">
    <property type="nucleotide sequence ID" value="NZ_RBKT01000001.1"/>
</dbReference>
<name>A0A495JB76_9ACTN</name>
<organism evidence="2 3">
    <name type="scientific">Micromonospora pisi</name>
    <dbReference type="NCBI Taxonomy" id="589240"/>
    <lineage>
        <taxon>Bacteria</taxon>
        <taxon>Bacillati</taxon>
        <taxon>Actinomycetota</taxon>
        <taxon>Actinomycetes</taxon>
        <taxon>Micromonosporales</taxon>
        <taxon>Micromonosporaceae</taxon>
        <taxon>Micromonospora</taxon>
    </lineage>
</organism>
<proteinExistence type="predicted"/>
<evidence type="ECO:0008006" key="4">
    <source>
        <dbReference type="Google" id="ProtNLM"/>
    </source>
</evidence>
<feature type="transmembrane region" description="Helical" evidence="1">
    <location>
        <begin position="74"/>
        <end position="95"/>
    </location>
</feature>
<sequence>MTLNRDEMAAEASRIRKDLQSEAMRIAEAADVEARSTAAAARRWNIAYLALGLPTAIVAAVAGAAGLASADGRVPAAVLAFVVAGASGAATFLGAESRALEARRRASGWRALEADSRLVALFEGRKSVTTELRNQISLLIARQHAILSNDLDRDNEIRLASVGKYYDALANSSYEAAEEDLVRDFPRFAGESASPFRGVLQQRDLP</sequence>
<evidence type="ECO:0000256" key="1">
    <source>
        <dbReference type="SAM" id="Phobius"/>
    </source>
</evidence>
<evidence type="ECO:0000313" key="2">
    <source>
        <dbReference type="EMBL" id="RKR86177.1"/>
    </source>
</evidence>
<comment type="caution">
    <text evidence="2">The sequence shown here is derived from an EMBL/GenBank/DDBJ whole genome shotgun (WGS) entry which is preliminary data.</text>
</comment>